<dbReference type="InterPro" id="IPR042099">
    <property type="entry name" value="ANL_N_sf"/>
</dbReference>
<name>A0A191ZU38_9RALS</name>
<evidence type="ECO:0000313" key="6">
    <source>
        <dbReference type="Proteomes" id="UP000078572"/>
    </source>
</evidence>
<dbReference type="GO" id="GO:0030729">
    <property type="term" value="F:acetoacetate-CoA ligase activity"/>
    <property type="evidence" value="ECO:0007669"/>
    <property type="project" value="InterPro"/>
</dbReference>
<dbReference type="RefSeq" id="WP_064802053.1">
    <property type="nucleotide sequence ID" value="NZ_CP016022.1"/>
</dbReference>
<dbReference type="STRING" id="190721.ACS15_0808"/>
<dbReference type="GO" id="GO:0006629">
    <property type="term" value="P:lipid metabolic process"/>
    <property type="evidence" value="ECO:0007669"/>
    <property type="project" value="InterPro"/>
</dbReference>
<dbReference type="PROSITE" id="PS00455">
    <property type="entry name" value="AMP_BINDING"/>
    <property type="match status" value="1"/>
</dbReference>
<dbReference type="NCBIfam" id="NF002937">
    <property type="entry name" value="PRK03584.1"/>
    <property type="match status" value="1"/>
</dbReference>
<dbReference type="EMBL" id="CP016022">
    <property type="protein sequence ID" value="ANJ71611.1"/>
    <property type="molecule type" value="Genomic_DNA"/>
</dbReference>
<keyword evidence="2 5" id="KW-0436">Ligase</keyword>
<dbReference type="InterPro" id="IPR045851">
    <property type="entry name" value="AMP-bd_C_sf"/>
</dbReference>
<evidence type="ECO:0000256" key="2">
    <source>
        <dbReference type="ARBA" id="ARBA00022598"/>
    </source>
</evidence>
<comment type="similarity">
    <text evidence="1">Belongs to the ATP-dependent AMP-binding enzyme family.</text>
</comment>
<dbReference type="InterPro" id="IPR032387">
    <property type="entry name" value="ACAS_N"/>
</dbReference>
<protein>
    <submittedName>
        <fullName evidence="5">Acetoacetate-CoA ligase</fullName>
    </submittedName>
</protein>
<dbReference type="Proteomes" id="UP000078572">
    <property type="component" value="Chromosome 1"/>
</dbReference>
<evidence type="ECO:0000256" key="4">
    <source>
        <dbReference type="ARBA" id="ARBA00022840"/>
    </source>
</evidence>
<proteinExistence type="inferred from homology"/>
<evidence type="ECO:0000256" key="3">
    <source>
        <dbReference type="ARBA" id="ARBA00022741"/>
    </source>
</evidence>
<dbReference type="PANTHER" id="PTHR42921">
    <property type="entry name" value="ACETOACETYL-COA SYNTHETASE"/>
    <property type="match status" value="1"/>
</dbReference>
<evidence type="ECO:0000313" key="5">
    <source>
        <dbReference type="EMBL" id="ANJ71611.1"/>
    </source>
</evidence>
<dbReference type="AlphaFoldDB" id="A0A191ZU38"/>
<dbReference type="NCBIfam" id="TIGR01217">
    <property type="entry name" value="ac_ac_CoA_syn"/>
    <property type="match status" value="1"/>
</dbReference>
<gene>
    <name evidence="5" type="ORF">A9Y76_03575</name>
</gene>
<dbReference type="GeneID" id="61525088"/>
<dbReference type="PANTHER" id="PTHR42921:SF1">
    <property type="entry name" value="ACETOACETYL-COA SYNTHETASE"/>
    <property type="match status" value="1"/>
</dbReference>
<evidence type="ECO:0000256" key="1">
    <source>
        <dbReference type="ARBA" id="ARBA00006432"/>
    </source>
</evidence>
<dbReference type="Pfam" id="PF16177">
    <property type="entry name" value="ACAS_N"/>
    <property type="match status" value="1"/>
</dbReference>
<keyword evidence="3" id="KW-0547">Nucleotide-binding</keyword>
<sequence>MSTIQEGALLWTPSADFIARSRLTHYLDWLARERGLHFSANTPEGYAKLWEWSTTELEAFWTSVWDYLDLRASTPFTKMLGDRTMPGAQWLVGAKLNYVDQVMRHVEEGGSPDRTAIRYASETKPLADLSWRELRQRVASLADALRKMGVEPGDRVAAYLSNTPDAIIAFLATASVGAIWSVCAPDMGQVAVTDRFRQIEPKVLIAVDGYHYGGRAFDRFDVVAEMVAALPTVEHLVLVPQLLGDINRARFPQAKDWRDLTSNDVPLVITPVAADHPLWILYSSGTTGMPKPIVHGHGGLLLVQTMMGALHLDLGPNDVYHWYSSTGWVMWNSQASGLLGGVTLAIYDGNPGTPDLNTLWRFAQDAGVTFFGAGAAFFANCLKAGIEPGRDFDLSKLRAIGSTGSPLSAEAYDWIYCHVKADVWLNPISGGTDFAGCFVGGVATLPVYAGEMQCRNLGSRVEALDEAGQPLIDAVGELVCTAPIPSMPLFFWGDTDGSRYRDSYFDMYPGQWRHGDWIKITPRGGAIIYGRSDATINRHGIRMGTAELYRVVEDLPEVLDSLVVDLEFLGRESFMPLFVILREGSVLDDALRATINARIKAGLSARHVPNVIVQAPGVPRTLSGKKMEVPIKKLLLGAPPERIANPDAMANPDVLAWYVSYARTLAAQNSTPGEAAPALESWRS</sequence>
<dbReference type="SUPFAM" id="SSF56801">
    <property type="entry name" value="Acetyl-CoA synthetase-like"/>
    <property type="match status" value="1"/>
</dbReference>
<dbReference type="Gene3D" id="3.40.50.12780">
    <property type="entry name" value="N-terminal domain of ligase-like"/>
    <property type="match status" value="1"/>
</dbReference>
<keyword evidence="6" id="KW-1185">Reference proteome</keyword>
<dbReference type="Pfam" id="PF00501">
    <property type="entry name" value="AMP-binding"/>
    <property type="match status" value="1"/>
</dbReference>
<dbReference type="InterPro" id="IPR020845">
    <property type="entry name" value="AMP-binding_CS"/>
</dbReference>
<organism evidence="5 6">
    <name type="scientific">Ralstonia insidiosa</name>
    <dbReference type="NCBI Taxonomy" id="190721"/>
    <lineage>
        <taxon>Bacteria</taxon>
        <taxon>Pseudomonadati</taxon>
        <taxon>Pseudomonadota</taxon>
        <taxon>Betaproteobacteria</taxon>
        <taxon>Burkholderiales</taxon>
        <taxon>Burkholderiaceae</taxon>
        <taxon>Ralstonia</taxon>
    </lineage>
</organism>
<dbReference type="InterPro" id="IPR000873">
    <property type="entry name" value="AMP-dep_synth/lig_dom"/>
</dbReference>
<accession>A0A191ZU38</accession>
<dbReference type="OrthoDB" id="9766486at2"/>
<keyword evidence="4" id="KW-0067">ATP-binding</keyword>
<dbReference type="GO" id="GO:0005524">
    <property type="term" value="F:ATP binding"/>
    <property type="evidence" value="ECO:0007669"/>
    <property type="project" value="UniProtKB-KW"/>
</dbReference>
<dbReference type="Gene3D" id="3.30.300.30">
    <property type="match status" value="1"/>
</dbReference>
<dbReference type="InterPro" id="IPR005914">
    <property type="entry name" value="Acac_CoA_synth"/>
</dbReference>
<reference evidence="6" key="1">
    <citation type="submission" date="2016-06" db="EMBL/GenBank/DDBJ databases">
        <authorList>
            <person name="Xu Y."/>
            <person name="Nagy A."/>
            <person name="Yan X."/>
            <person name="Kim S.W."/>
            <person name="Haley B."/>
            <person name="Liu N.T."/>
            <person name="Nou X."/>
        </authorList>
    </citation>
    <scope>NUCLEOTIDE SEQUENCE [LARGE SCALE GENOMIC DNA]</scope>
    <source>
        <strain evidence="6">ATCC 49129</strain>
    </source>
</reference>